<evidence type="ECO:0000313" key="2">
    <source>
        <dbReference type="EMBL" id="MFC4636619.1"/>
    </source>
</evidence>
<sequence length="205" mass="22864">MSTTRYTELGQNRIDYIVYHNVLEAQKLLYDEGFESVEDPQDLVEAIKELVREKGRSVIEALLKIHPDKKAILSIASPVAICNSCKGKLTDTKKEGCGSCKKASALKEDSFISDSDQTNHKTSLSLLIEKYNNASNDSALQKEIGKEIETQFNAMGFNTPERSVKEEPLIETSHTLLTKRELGIYASIFGAGLFMGWVFSYSKNS</sequence>
<dbReference type="Proteomes" id="UP001596043">
    <property type="component" value="Unassembled WGS sequence"/>
</dbReference>
<keyword evidence="1" id="KW-0812">Transmembrane</keyword>
<proteinExistence type="predicted"/>
<keyword evidence="3" id="KW-1185">Reference proteome</keyword>
<feature type="transmembrane region" description="Helical" evidence="1">
    <location>
        <begin position="182"/>
        <end position="202"/>
    </location>
</feature>
<protein>
    <submittedName>
        <fullName evidence="2">Uncharacterized protein</fullName>
    </submittedName>
</protein>
<keyword evidence="1" id="KW-1133">Transmembrane helix</keyword>
<gene>
    <name evidence="2" type="ORF">ACFO3O_22130</name>
</gene>
<evidence type="ECO:0000256" key="1">
    <source>
        <dbReference type="SAM" id="Phobius"/>
    </source>
</evidence>
<dbReference type="EMBL" id="JBHSFV010000025">
    <property type="protein sequence ID" value="MFC4636619.1"/>
    <property type="molecule type" value="Genomic_DNA"/>
</dbReference>
<organism evidence="2 3">
    <name type="scientific">Dokdonia ponticola</name>
    <dbReference type="NCBI Taxonomy" id="2041041"/>
    <lineage>
        <taxon>Bacteria</taxon>
        <taxon>Pseudomonadati</taxon>
        <taxon>Bacteroidota</taxon>
        <taxon>Flavobacteriia</taxon>
        <taxon>Flavobacteriales</taxon>
        <taxon>Flavobacteriaceae</taxon>
        <taxon>Dokdonia</taxon>
    </lineage>
</organism>
<accession>A0ABV9I572</accession>
<comment type="caution">
    <text evidence="2">The sequence shown here is derived from an EMBL/GenBank/DDBJ whole genome shotgun (WGS) entry which is preliminary data.</text>
</comment>
<dbReference type="RefSeq" id="WP_379982987.1">
    <property type="nucleotide sequence ID" value="NZ_JBHSFV010000025.1"/>
</dbReference>
<reference evidence="3" key="1">
    <citation type="journal article" date="2019" name="Int. J. Syst. Evol. Microbiol.">
        <title>The Global Catalogue of Microorganisms (GCM) 10K type strain sequencing project: providing services to taxonomists for standard genome sequencing and annotation.</title>
        <authorList>
            <consortium name="The Broad Institute Genomics Platform"/>
            <consortium name="The Broad Institute Genome Sequencing Center for Infectious Disease"/>
            <person name="Wu L."/>
            <person name="Ma J."/>
        </authorList>
    </citation>
    <scope>NUCLEOTIDE SEQUENCE [LARGE SCALE GENOMIC DNA]</scope>
    <source>
        <strain evidence="3">YJ-61-S</strain>
    </source>
</reference>
<name>A0ABV9I572_9FLAO</name>
<keyword evidence="1" id="KW-0472">Membrane</keyword>
<evidence type="ECO:0000313" key="3">
    <source>
        <dbReference type="Proteomes" id="UP001596043"/>
    </source>
</evidence>